<dbReference type="PANTHER" id="PTHR47232">
    <property type="entry name" value="TRANSDUCIN FAMILY PROTEIN / WD-40 REPEAT FAMILY PROTEIN"/>
    <property type="match status" value="1"/>
</dbReference>
<reference evidence="5" key="1">
    <citation type="journal article" date="2020" name="Fungal Divers.">
        <title>Resolving the Mortierellaceae phylogeny through synthesis of multi-gene phylogenetics and phylogenomics.</title>
        <authorList>
            <person name="Vandepol N."/>
            <person name="Liber J."/>
            <person name="Desiro A."/>
            <person name="Na H."/>
            <person name="Kennedy M."/>
            <person name="Barry K."/>
            <person name="Grigoriev I.V."/>
            <person name="Miller A.N."/>
            <person name="O'Donnell K."/>
            <person name="Stajich J.E."/>
            <person name="Bonito G."/>
        </authorList>
    </citation>
    <scope>NUCLEOTIDE SEQUENCE</scope>
    <source>
        <strain evidence="5">REB-010B</strain>
    </source>
</reference>
<evidence type="ECO:0000256" key="1">
    <source>
        <dbReference type="ARBA" id="ARBA00022574"/>
    </source>
</evidence>
<dbReference type="InterPro" id="IPR036322">
    <property type="entry name" value="WD40_repeat_dom_sf"/>
</dbReference>
<protein>
    <submittedName>
        <fullName evidence="5">Uncharacterized protein</fullName>
    </submittedName>
</protein>
<evidence type="ECO:0000313" key="6">
    <source>
        <dbReference type="Proteomes" id="UP000738325"/>
    </source>
</evidence>
<accession>A0A9P6RPM7</accession>
<dbReference type="PROSITE" id="PS00678">
    <property type="entry name" value="WD_REPEATS_1"/>
    <property type="match status" value="1"/>
</dbReference>
<feature type="region of interest" description="Disordered" evidence="4">
    <location>
        <begin position="65"/>
        <end position="258"/>
    </location>
</feature>
<gene>
    <name evidence="5" type="ORF">BGZ99_002433</name>
</gene>
<dbReference type="PROSITE" id="PS50082">
    <property type="entry name" value="WD_REPEATS_2"/>
    <property type="match status" value="1"/>
</dbReference>
<organism evidence="5 6">
    <name type="scientific">Dissophora globulifera</name>
    <dbReference type="NCBI Taxonomy" id="979702"/>
    <lineage>
        <taxon>Eukaryota</taxon>
        <taxon>Fungi</taxon>
        <taxon>Fungi incertae sedis</taxon>
        <taxon>Mucoromycota</taxon>
        <taxon>Mortierellomycotina</taxon>
        <taxon>Mortierellomycetes</taxon>
        <taxon>Mortierellales</taxon>
        <taxon>Mortierellaceae</taxon>
        <taxon>Dissophora</taxon>
    </lineage>
</organism>
<keyword evidence="1 3" id="KW-0853">WD repeat</keyword>
<dbReference type="InterPro" id="IPR015943">
    <property type="entry name" value="WD40/YVTN_repeat-like_dom_sf"/>
</dbReference>
<feature type="compositionally biased region" description="Polar residues" evidence="4">
    <location>
        <begin position="350"/>
        <end position="365"/>
    </location>
</feature>
<feature type="compositionally biased region" description="Polar residues" evidence="4">
    <location>
        <begin position="188"/>
        <end position="200"/>
    </location>
</feature>
<dbReference type="SMART" id="SM00320">
    <property type="entry name" value="WD40"/>
    <property type="match status" value="3"/>
</dbReference>
<keyword evidence="6" id="KW-1185">Reference proteome</keyword>
<feature type="region of interest" description="Disordered" evidence="4">
    <location>
        <begin position="350"/>
        <end position="373"/>
    </location>
</feature>
<comment type="caution">
    <text evidence="5">The sequence shown here is derived from an EMBL/GenBank/DDBJ whole genome shotgun (WGS) entry which is preliminary data.</text>
</comment>
<dbReference type="EMBL" id="JAAAIP010000172">
    <property type="protein sequence ID" value="KAG0323862.1"/>
    <property type="molecule type" value="Genomic_DNA"/>
</dbReference>
<dbReference type="InterPro" id="IPR001680">
    <property type="entry name" value="WD40_rpt"/>
</dbReference>
<dbReference type="Pfam" id="PF00400">
    <property type="entry name" value="WD40"/>
    <property type="match status" value="1"/>
</dbReference>
<feature type="repeat" description="WD" evidence="3">
    <location>
        <begin position="585"/>
        <end position="626"/>
    </location>
</feature>
<feature type="compositionally biased region" description="Polar residues" evidence="4">
    <location>
        <begin position="28"/>
        <end position="51"/>
    </location>
</feature>
<name>A0A9P6RPM7_9FUNG</name>
<feature type="compositionally biased region" description="Basic and acidic residues" evidence="4">
    <location>
        <begin position="104"/>
        <end position="117"/>
    </location>
</feature>
<dbReference type="PANTHER" id="PTHR47232:SF1">
    <property type="entry name" value="TRANSDUCIN FAMILY PROTEIN _ WD-40 REPEAT FAMILY PROTEIN"/>
    <property type="match status" value="1"/>
</dbReference>
<evidence type="ECO:0000256" key="2">
    <source>
        <dbReference type="ARBA" id="ARBA00022737"/>
    </source>
</evidence>
<dbReference type="InterPro" id="IPR019775">
    <property type="entry name" value="WD40_repeat_CS"/>
</dbReference>
<evidence type="ECO:0000256" key="3">
    <source>
        <dbReference type="PROSITE-ProRule" id="PRU00221"/>
    </source>
</evidence>
<sequence length="761" mass="84447">MDKRPLDTASLIPLSLLSTSVFERSKKNNTSNTVAALQPSTHSTPITTLRTPASEPSFDLIIKKEPLGAQQLSTRPIEPVDMDPFVQGQSRRGRQQYEITGGRQRADSGDRNGRLERPTGSIHRGSFSGSSSKRRIQSPSPEPRKRPSTSSSYFKNFSPRSLSDSGGDSERDSGEQMGHRERHHKSTISEQTVVSFPESTRLSEKSRISQRQSENPLSSKSRRKRLRKANSGSSEDSSSSESSDSDSGSSDSDDYEQDRQLNGTSALKLHGIIHDLILDLERTRTKHAKYSEKVKDTSRKFRTISRKLERHFRDLSDTVMAVASPSERPPLASRSISDRAAVATVMQSGKKTQSYSGALPPSQQHLASSRKPSVSASALSSNISLAQTSDRFTIASANVVETFTNIHADVRNKAFGRKPRNMVEPSVIAGTDMDEVLVTSSLEGSIDFWDLEARRVMTSIPKSRLNQPWSEDMCWVGQNVLAVASAHKEGVSRNHQMMLIHVEKVKMPRATSAQNGASVSWTLQELKEMPHDPNKGGIMCMTSLGESASGFSVATAAMDKQIINWKFSGQDSYGNYIPKQQQQIHNRHTSTIQTLCYAPQSQILFSGGCDCKVIGWNMERSEAVVEFKSKDGRINSIVQNPVDPHLFLVCQALMSNQLSLHDNRMRFEREVLRFGFESADRLSKQILPSWHPGGAIVSSGMQSESKINLWDIRWRDVQRGAGQSIDVHEKRVFKAAFHAKRSFMTSMSSDGSLAFISIQGQ</sequence>
<evidence type="ECO:0000313" key="5">
    <source>
        <dbReference type="EMBL" id="KAG0323862.1"/>
    </source>
</evidence>
<feature type="compositionally biased region" description="Polar residues" evidence="4">
    <location>
        <begin position="148"/>
        <end position="159"/>
    </location>
</feature>
<keyword evidence="2" id="KW-0677">Repeat</keyword>
<dbReference type="OrthoDB" id="1897642at2759"/>
<feature type="compositionally biased region" description="Low complexity" evidence="4">
    <location>
        <begin position="120"/>
        <end position="131"/>
    </location>
</feature>
<dbReference type="SUPFAM" id="SSF50978">
    <property type="entry name" value="WD40 repeat-like"/>
    <property type="match status" value="1"/>
</dbReference>
<dbReference type="Gene3D" id="2.130.10.10">
    <property type="entry name" value="YVTN repeat-like/Quinoprotein amine dehydrogenase"/>
    <property type="match status" value="1"/>
</dbReference>
<dbReference type="AlphaFoldDB" id="A0A9P6RPM7"/>
<proteinExistence type="predicted"/>
<evidence type="ECO:0000256" key="4">
    <source>
        <dbReference type="SAM" id="MobiDB-lite"/>
    </source>
</evidence>
<feature type="compositionally biased region" description="Low complexity" evidence="4">
    <location>
        <begin position="231"/>
        <end position="250"/>
    </location>
</feature>
<feature type="compositionally biased region" description="Basic and acidic residues" evidence="4">
    <location>
        <begin position="168"/>
        <end position="179"/>
    </location>
</feature>
<feature type="region of interest" description="Disordered" evidence="4">
    <location>
        <begin position="28"/>
        <end position="52"/>
    </location>
</feature>
<dbReference type="Proteomes" id="UP000738325">
    <property type="component" value="Unassembled WGS sequence"/>
</dbReference>